<dbReference type="SUPFAM" id="SSF48371">
    <property type="entry name" value="ARM repeat"/>
    <property type="match status" value="1"/>
</dbReference>
<dbReference type="FunFam" id="3.30.40.10:FF:000437">
    <property type="entry name" value="RING-type E3 ubiquitin transferase"/>
    <property type="match status" value="1"/>
</dbReference>
<dbReference type="InterPro" id="IPR013083">
    <property type="entry name" value="Znf_RING/FYVE/PHD"/>
</dbReference>
<evidence type="ECO:0000256" key="5">
    <source>
        <dbReference type="RuleBase" id="RU369093"/>
    </source>
</evidence>
<dbReference type="EC" id="2.3.2.27" evidence="5"/>
<reference evidence="7" key="1">
    <citation type="journal article" date="2023" name="Science">
        <title>Elucidation of the pathway for biosynthesis of saponin adjuvants from the soapbark tree.</title>
        <authorList>
            <person name="Reed J."/>
            <person name="Orme A."/>
            <person name="El-Demerdash A."/>
            <person name="Owen C."/>
            <person name="Martin L.B.B."/>
            <person name="Misra R.C."/>
            <person name="Kikuchi S."/>
            <person name="Rejzek M."/>
            <person name="Martin A.C."/>
            <person name="Harkess A."/>
            <person name="Leebens-Mack J."/>
            <person name="Louveau T."/>
            <person name="Stephenson M.J."/>
            <person name="Osbourn A."/>
        </authorList>
    </citation>
    <scope>NUCLEOTIDE SEQUENCE</scope>
    <source>
        <strain evidence="7">S10</strain>
    </source>
</reference>
<evidence type="ECO:0000256" key="3">
    <source>
        <dbReference type="ARBA" id="ARBA00022679"/>
    </source>
</evidence>
<dbReference type="PROSITE" id="PS51698">
    <property type="entry name" value="U_BOX"/>
    <property type="match status" value="1"/>
</dbReference>
<evidence type="ECO:0000313" key="7">
    <source>
        <dbReference type="EMBL" id="KAJ7960064.1"/>
    </source>
</evidence>
<dbReference type="GO" id="GO:0061630">
    <property type="term" value="F:ubiquitin protein ligase activity"/>
    <property type="evidence" value="ECO:0007669"/>
    <property type="project" value="UniProtKB-UniRule"/>
</dbReference>
<dbReference type="Proteomes" id="UP001163823">
    <property type="component" value="Chromosome 8"/>
</dbReference>
<name>A0AAD7LKY4_QUISA</name>
<dbReference type="PANTHER" id="PTHR22849">
    <property type="entry name" value="WDSAM1 PROTEIN"/>
    <property type="match status" value="1"/>
</dbReference>
<evidence type="ECO:0000256" key="1">
    <source>
        <dbReference type="ARBA" id="ARBA00000900"/>
    </source>
</evidence>
<organism evidence="7 8">
    <name type="scientific">Quillaja saponaria</name>
    <name type="common">Soap bark tree</name>
    <dbReference type="NCBI Taxonomy" id="32244"/>
    <lineage>
        <taxon>Eukaryota</taxon>
        <taxon>Viridiplantae</taxon>
        <taxon>Streptophyta</taxon>
        <taxon>Embryophyta</taxon>
        <taxon>Tracheophyta</taxon>
        <taxon>Spermatophyta</taxon>
        <taxon>Magnoliopsida</taxon>
        <taxon>eudicotyledons</taxon>
        <taxon>Gunneridae</taxon>
        <taxon>Pentapetalae</taxon>
        <taxon>rosids</taxon>
        <taxon>fabids</taxon>
        <taxon>Fabales</taxon>
        <taxon>Quillajaceae</taxon>
        <taxon>Quillaja</taxon>
    </lineage>
</organism>
<dbReference type="KEGG" id="qsa:O6P43_020558"/>
<comment type="function">
    <text evidence="5">Functions as an E3 ubiquitin ligase.</text>
</comment>
<dbReference type="InterPro" id="IPR045185">
    <property type="entry name" value="PUB22/23/24-like"/>
</dbReference>
<protein>
    <recommendedName>
        <fullName evidence="5 6">U-box domain-containing protein</fullName>
        <ecNumber evidence="5">2.3.2.27</ecNumber>
    </recommendedName>
    <alternativeName>
        <fullName evidence="5">RING-type E3 ubiquitin transferase PUB</fullName>
    </alternativeName>
</protein>
<dbReference type="SMART" id="SM00504">
    <property type="entry name" value="Ubox"/>
    <property type="match status" value="1"/>
</dbReference>
<dbReference type="EMBL" id="JARAOO010000008">
    <property type="protein sequence ID" value="KAJ7960064.1"/>
    <property type="molecule type" value="Genomic_DNA"/>
</dbReference>
<proteinExistence type="predicted"/>
<keyword evidence="8" id="KW-1185">Reference proteome</keyword>
<accession>A0AAD7LKY4</accession>
<dbReference type="AlphaFoldDB" id="A0AAD7LKY4"/>
<dbReference type="InterPro" id="IPR016024">
    <property type="entry name" value="ARM-type_fold"/>
</dbReference>
<evidence type="ECO:0000259" key="6">
    <source>
        <dbReference type="PROSITE" id="PS51698"/>
    </source>
</evidence>
<dbReference type="InterPro" id="IPR011989">
    <property type="entry name" value="ARM-like"/>
</dbReference>
<evidence type="ECO:0000313" key="8">
    <source>
        <dbReference type="Proteomes" id="UP001163823"/>
    </source>
</evidence>
<dbReference type="GO" id="GO:0016567">
    <property type="term" value="P:protein ubiquitination"/>
    <property type="evidence" value="ECO:0007669"/>
    <property type="project" value="UniProtKB-UniRule"/>
</dbReference>
<dbReference type="InterPro" id="IPR003613">
    <property type="entry name" value="Ubox_domain"/>
</dbReference>
<dbReference type="InterPro" id="IPR058678">
    <property type="entry name" value="ARM_PUB"/>
</dbReference>
<dbReference type="InterPro" id="IPR045210">
    <property type="entry name" value="RING-Ubox_PUB"/>
</dbReference>
<dbReference type="Pfam" id="PF25598">
    <property type="entry name" value="ARM_PUB"/>
    <property type="match status" value="1"/>
</dbReference>
<dbReference type="CDD" id="cd16664">
    <property type="entry name" value="RING-Ubox_PUB"/>
    <property type="match status" value="1"/>
</dbReference>
<keyword evidence="4 5" id="KW-0833">Ubl conjugation pathway</keyword>
<comment type="catalytic activity">
    <reaction evidence="1 5">
        <text>S-ubiquitinyl-[E2 ubiquitin-conjugating enzyme]-L-cysteine + [acceptor protein]-L-lysine = [E2 ubiquitin-conjugating enzyme]-L-cysteine + N(6)-ubiquitinyl-[acceptor protein]-L-lysine.</text>
        <dbReference type="EC" id="2.3.2.27"/>
    </reaction>
</comment>
<dbReference type="Gene3D" id="1.25.10.10">
    <property type="entry name" value="Leucine-rich Repeat Variant"/>
    <property type="match status" value="1"/>
</dbReference>
<comment type="pathway">
    <text evidence="2 5">Protein modification; protein ubiquitination.</text>
</comment>
<comment type="caution">
    <text evidence="7">The sequence shown here is derived from an EMBL/GenBank/DDBJ whole genome shotgun (WGS) entry which is preliminary data.</text>
</comment>
<dbReference type="Gene3D" id="3.30.40.10">
    <property type="entry name" value="Zinc/RING finger domain, C3HC4 (zinc finger)"/>
    <property type="match status" value="1"/>
</dbReference>
<keyword evidence="3 5" id="KW-0808">Transferase</keyword>
<dbReference type="Pfam" id="PF04564">
    <property type="entry name" value="U-box"/>
    <property type="match status" value="1"/>
</dbReference>
<sequence>MVLSWTRRRGFHRTNKEKDQLSGSNVDTVDIVIPAHFRCPISLDLMKDPVTLSTGITYDRESIEKWIESGNQTCPVTNQVLKSFEQIPNHSIRKMIQDWCVKNQSYGIERIPTPRIPVSQYEVSEILSRITSQAQRGDDKRCQEMVGKIKTWGKESERNKRCIVDNGAGVVLANVFDLFSKISIEKYVGMLEEILGALTWMFPLGQEGISKLGSAGSLRCMVWFLNGKDLSARQNSGLVLKKLVCLNQFQVVDALVRIEGVFEAVVNMIRVPIGPTATKACFTTIFYMISFNERIKSKFVELGLVSLLLEILVDGEKDICEKALGLLDGICDCKEGKEMAKKNALTVPLMVKKILRVSDLASAISVSILWKLCDKEKKGEEGVLIEAIQVGAFQKVLVMLQVGCDESTKEKATELLKLLNIYRGRVECVQSSVEFKYLKKPF</sequence>
<evidence type="ECO:0000256" key="2">
    <source>
        <dbReference type="ARBA" id="ARBA00004906"/>
    </source>
</evidence>
<dbReference type="GO" id="GO:0006952">
    <property type="term" value="P:defense response"/>
    <property type="evidence" value="ECO:0007669"/>
    <property type="project" value="UniProtKB-ARBA"/>
</dbReference>
<gene>
    <name evidence="7" type="ORF">O6P43_020558</name>
</gene>
<evidence type="ECO:0000256" key="4">
    <source>
        <dbReference type="ARBA" id="ARBA00022786"/>
    </source>
</evidence>
<dbReference type="PANTHER" id="PTHR22849:SF61">
    <property type="entry name" value="U-BOX DOMAIN-CONTAINING PROTEIN 21"/>
    <property type="match status" value="1"/>
</dbReference>
<feature type="domain" description="U-box" evidence="6">
    <location>
        <begin position="32"/>
        <end position="106"/>
    </location>
</feature>
<dbReference type="SUPFAM" id="SSF57850">
    <property type="entry name" value="RING/U-box"/>
    <property type="match status" value="1"/>
</dbReference>